<dbReference type="EMBL" id="JAZDWU010000006">
    <property type="protein sequence ID" value="KAK9997778.1"/>
    <property type="molecule type" value="Genomic_DNA"/>
</dbReference>
<dbReference type="Proteomes" id="UP001459277">
    <property type="component" value="Unassembled WGS sequence"/>
</dbReference>
<protein>
    <submittedName>
        <fullName evidence="2">Uncharacterized protein</fullName>
    </submittedName>
</protein>
<evidence type="ECO:0000313" key="3">
    <source>
        <dbReference type="Proteomes" id="UP001459277"/>
    </source>
</evidence>
<proteinExistence type="predicted"/>
<name>A0AAW2CI77_9ROSI</name>
<evidence type="ECO:0000256" key="1">
    <source>
        <dbReference type="SAM" id="MobiDB-lite"/>
    </source>
</evidence>
<evidence type="ECO:0000313" key="2">
    <source>
        <dbReference type="EMBL" id="KAK9997778.1"/>
    </source>
</evidence>
<reference evidence="2 3" key="1">
    <citation type="submission" date="2024-01" db="EMBL/GenBank/DDBJ databases">
        <title>A telomere-to-telomere, gap-free genome of sweet tea (Lithocarpus litseifolius).</title>
        <authorList>
            <person name="Zhou J."/>
        </authorList>
    </citation>
    <scope>NUCLEOTIDE SEQUENCE [LARGE SCALE GENOMIC DNA]</scope>
    <source>
        <strain evidence="2">Zhou-2022a</strain>
        <tissue evidence="2">Leaf</tissue>
    </source>
</reference>
<organism evidence="2 3">
    <name type="scientific">Lithocarpus litseifolius</name>
    <dbReference type="NCBI Taxonomy" id="425828"/>
    <lineage>
        <taxon>Eukaryota</taxon>
        <taxon>Viridiplantae</taxon>
        <taxon>Streptophyta</taxon>
        <taxon>Embryophyta</taxon>
        <taxon>Tracheophyta</taxon>
        <taxon>Spermatophyta</taxon>
        <taxon>Magnoliopsida</taxon>
        <taxon>eudicotyledons</taxon>
        <taxon>Gunneridae</taxon>
        <taxon>Pentapetalae</taxon>
        <taxon>rosids</taxon>
        <taxon>fabids</taxon>
        <taxon>Fagales</taxon>
        <taxon>Fagaceae</taxon>
        <taxon>Lithocarpus</taxon>
    </lineage>
</organism>
<feature type="region of interest" description="Disordered" evidence="1">
    <location>
        <begin position="122"/>
        <end position="143"/>
    </location>
</feature>
<accession>A0AAW2CI77</accession>
<sequence>MDSLSELLCKLKKSSADTNKVEDVGKKCPQDLIHDDDVQSCLDGKRPILDSRHVRKKGITNFRIKCQLEKKQRKKKVKDATTSKAPKTISMVQENVQSSFLPPKMSIANPMVSSTTMLQENHLKKRNTRKVKDTTTSQASKAISKVREDVQTSFFPPEMFGAYPMINSTRMFQESTSMSHLNQTPNHNSVGNVFNNLLKQIGNPVDVFNNMIDFVYVEGESSENFVVGDNGETILGVFRRDKGQSFPTRQRSVSLELVVIGDARQRLSRFGIERGKMEVLVWYGGARETERDEICYFGEWEMEEWRDSEIWYFRNCLCPAA</sequence>
<dbReference type="AlphaFoldDB" id="A0AAW2CI77"/>
<comment type="caution">
    <text evidence="2">The sequence shown here is derived from an EMBL/GenBank/DDBJ whole genome shotgun (WGS) entry which is preliminary data.</text>
</comment>
<keyword evidence="3" id="KW-1185">Reference proteome</keyword>
<gene>
    <name evidence="2" type="ORF">SO802_017381</name>
</gene>